<dbReference type="Proteomes" id="UP000234382">
    <property type="component" value="Unassembled WGS sequence"/>
</dbReference>
<accession>A0A2H1JGD5</accession>
<proteinExistence type="predicted"/>
<keyword evidence="3" id="KW-1185">Reference proteome</keyword>
<evidence type="ECO:0000259" key="1">
    <source>
        <dbReference type="Pfam" id="PF01548"/>
    </source>
</evidence>
<reference evidence="3" key="1">
    <citation type="submission" date="2017-03" db="EMBL/GenBank/DDBJ databases">
        <authorList>
            <person name="Monnet C."/>
        </authorList>
    </citation>
    <scope>NUCLEOTIDE SEQUENCE [LARGE SCALE GENOMIC DNA]</scope>
    <source>
        <strain evidence="3">ATCC 49514</strain>
    </source>
</reference>
<dbReference type="InterPro" id="IPR002525">
    <property type="entry name" value="Transp_IS110-like_N"/>
</dbReference>
<protein>
    <recommendedName>
        <fullName evidence="1">Transposase IS110-like N-terminal domain-containing protein</fullName>
    </recommendedName>
</protein>
<gene>
    <name evidence="2" type="ORF">BI49514_01975</name>
</gene>
<dbReference type="GO" id="GO:0003677">
    <property type="term" value="F:DNA binding"/>
    <property type="evidence" value="ECO:0007669"/>
    <property type="project" value="InterPro"/>
</dbReference>
<sequence length="126" mass="13654">MSIVAHLYNFFIGVDTHARKHVYTIITNTGILVATGSFPTSRAGIKRALTWAGRWTKGDLDTLWVVEGTASYGAVLTGHMGLLKVWLTPGFMPPGRRPFGEQARIQPGSVYPNVAVDASGDRSARP</sequence>
<evidence type="ECO:0000313" key="3">
    <source>
        <dbReference type="Proteomes" id="UP000234382"/>
    </source>
</evidence>
<dbReference type="AlphaFoldDB" id="A0A2H1JGD5"/>
<feature type="non-terminal residue" evidence="2">
    <location>
        <position position="126"/>
    </location>
</feature>
<organism evidence="2 3">
    <name type="scientific">Brevibacterium iodinum ATCC 49514</name>
    <dbReference type="NCBI Taxonomy" id="1255616"/>
    <lineage>
        <taxon>Bacteria</taxon>
        <taxon>Bacillati</taxon>
        <taxon>Actinomycetota</taxon>
        <taxon>Actinomycetes</taxon>
        <taxon>Micrococcales</taxon>
        <taxon>Brevibacteriaceae</taxon>
        <taxon>Brevibacterium</taxon>
    </lineage>
</organism>
<feature type="domain" description="Transposase IS110-like N-terminal" evidence="1">
    <location>
        <begin position="12"/>
        <end position="77"/>
    </location>
</feature>
<dbReference type="EMBL" id="FXYX01000012">
    <property type="protein sequence ID" value="SMX86576.1"/>
    <property type="molecule type" value="Genomic_DNA"/>
</dbReference>
<evidence type="ECO:0000313" key="2">
    <source>
        <dbReference type="EMBL" id="SMX86576.1"/>
    </source>
</evidence>
<dbReference type="GO" id="GO:0004803">
    <property type="term" value="F:transposase activity"/>
    <property type="evidence" value="ECO:0007669"/>
    <property type="project" value="InterPro"/>
</dbReference>
<dbReference type="GO" id="GO:0006313">
    <property type="term" value="P:DNA transposition"/>
    <property type="evidence" value="ECO:0007669"/>
    <property type="project" value="InterPro"/>
</dbReference>
<dbReference type="Pfam" id="PF01548">
    <property type="entry name" value="DEDD_Tnp_IS110"/>
    <property type="match status" value="1"/>
</dbReference>
<name>A0A2H1JGD5_9MICO</name>